<evidence type="ECO:0000313" key="1">
    <source>
        <dbReference type="EMBL" id="UQC88346.1"/>
    </source>
</evidence>
<dbReference type="Proteomes" id="UP000830671">
    <property type="component" value="Chromosome 7"/>
</dbReference>
<accession>A0A9Q8T555</accession>
<dbReference type="EMBL" id="CP019479">
    <property type="protein sequence ID" value="UQC88346.1"/>
    <property type="molecule type" value="Genomic_DNA"/>
</dbReference>
<dbReference type="RefSeq" id="XP_049149951.1">
    <property type="nucleotide sequence ID" value="XM_049292805.1"/>
</dbReference>
<proteinExistence type="predicted"/>
<protein>
    <submittedName>
        <fullName evidence="1">Uncharacterized protein</fullName>
    </submittedName>
</protein>
<gene>
    <name evidence="1" type="ORF">CLUP02_13869</name>
</gene>
<dbReference type="AlphaFoldDB" id="A0A9Q8T555"/>
<reference evidence="1" key="1">
    <citation type="journal article" date="2021" name="Mol. Plant Microbe Interact.">
        <title>Complete Genome Sequence of the Plant-Pathogenic Fungus Colletotrichum lupini.</title>
        <authorList>
            <person name="Baroncelli R."/>
            <person name="Pensec F."/>
            <person name="Da Lio D."/>
            <person name="Boufleur T."/>
            <person name="Vicente I."/>
            <person name="Sarrocco S."/>
            <person name="Picot A."/>
            <person name="Baraldi E."/>
            <person name="Sukno S."/>
            <person name="Thon M."/>
            <person name="Le Floch G."/>
        </authorList>
    </citation>
    <scope>NUCLEOTIDE SEQUENCE</scope>
    <source>
        <strain evidence="1">IMI 504893</strain>
    </source>
</reference>
<organism evidence="1 2">
    <name type="scientific">Colletotrichum lupini</name>
    <dbReference type="NCBI Taxonomy" id="145971"/>
    <lineage>
        <taxon>Eukaryota</taxon>
        <taxon>Fungi</taxon>
        <taxon>Dikarya</taxon>
        <taxon>Ascomycota</taxon>
        <taxon>Pezizomycotina</taxon>
        <taxon>Sordariomycetes</taxon>
        <taxon>Hypocreomycetidae</taxon>
        <taxon>Glomerellales</taxon>
        <taxon>Glomerellaceae</taxon>
        <taxon>Colletotrichum</taxon>
        <taxon>Colletotrichum acutatum species complex</taxon>
    </lineage>
</organism>
<dbReference type="GeneID" id="73347815"/>
<sequence>MRGGTGKVQKKWRGRWNGDFSVEVRSELRELAHGLPDDPRVTANLSCPLSTKMGQWVDDVDESTDYHTRRRCLDI</sequence>
<keyword evidence="2" id="KW-1185">Reference proteome</keyword>
<evidence type="ECO:0000313" key="2">
    <source>
        <dbReference type="Proteomes" id="UP000830671"/>
    </source>
</evidence>
<dbReference type="KEGG" id="clup:CLUP02_13869"/>
<name>A0A9Q8T555_9PEZI</name>